<evidence type="ECO:0000313" key="3">
    <source>
        <dbReference type="Proteomes" id="UP000295611"/>
    </source>
</evidence>
<dbReference type="Proteomes" id="UP000295611">
    <property type="component" value="Unassembled WGS sequence"/>
</dbReference>
<dbReference type="SUPFAM" id="SSF54626">
    <property type="entry name" value="Chalcone isomerase"/>
    <property type="match status" value="1"/>
</dbReference>
<comment type="caution">
    <text evidence="2">The sequence shown here is derived from an EMBL/GenBank/DDBJ whole genome shotgun (WGS) entry which is preliminary data.</text>
</comment>
<dbReference type="InterPro" id="IPR016088">
    <property type="entry name" value="Chalcone_isomerase_3-sand"/>
</dbReference>
<gene>
    <name evidence="2" type="ORF">DFP86_103210</name>
</gene>
<sequence>MAASAEINDGESFERQQYIDHQTVTLHGVGKRTFLFFDIYAAGFYGNVPPAENKFVLAKMAPCMIELHLLRTVSANELMHTLSGAFRRNSSEKTLLALANKIQALQGMIERTGTLNTGDIVQISFNGKGTAIALNGKPLGPLIDGYSFAEMIFAIWLGDNPIDTALKQHLLYG</sequence>
<accession>A0A4R7BD45</accession>
<dbReference type="InterPro" id="IPR036298">
    <property type="entry name" value="Chalcone_isomerase_sf"/>
</dbReference>
<keyword evidence="3" id="KW-1185">Reference proteome</keyword>
<proteinExistence type="predicted"/>
<dbReference type="GO" id="GO:0016872">
    <property type="term" value="F:intramolecular lyase activity"/>
    <property type="evidence" value="ECO:0007669"/>
    <property type="project" value="InterPro"/>
</dbReference>
<evidence type="ECO:0000259" key="1">
    <source>
        <dbReference type="Pfam" id="PF16036"/>
    </source>
</evidence>
<reference evidence="2 3" key="1">
    <citation type="submission" date="2019-03" db="EMBL/GenBank/DDBJ databases">
        <title>Genomic Encyclopedia of Type Strains, Phase III (KMG-III): the genomes of soil and plant-associated and newly described type strains.</title>
        <authorList>
            <person name="Whitman W."/>
        </authorList>
    </citation>
    <scope>NUCLEOTIDE SEQUENCE [LARGE SCALE GENOMIC DNA]</scope>
    <source>
        <strain evidence="2 3">CECT 8976</strain>
    </source>
</reference>
<dbReference type="Gene3D" id="3.50.70.10">
    <property type="match status" value="1"/>
</dbReference>
<organism evidence="2 3">
    <name type="scientific">Paludibacterium purpuratum</name>
    <dbReference type="NCBI Taxonomy" id="1144873"/>
    <lineage>
        <taxon>Bacteria</taxon>
        <taxon>Pseudomonadati</taxon>
        <taxon>Pseudomonadota</taxon>
        <taxon>Betaproteobacteria</taxon>
        <taxon>Neisseriales</taxon>
        <taxon>Chromobacteriaceae</taxon>
        <taxon>Paludibacterium</taxon>
    </lineage>
</organism>
<dbReference type="EMBL" id="SNZP01000003">
    <property type="protein sequence ID" value="TDR81557.1"/>
    <property type="molecule type" value="Genomic_DNA"/>
</dbReference>
<dbReference type="InterPro" id="IPR016087">
    <property type="entry name" value="Chalcone_isomerase"/>
</dbReference>
<dbReference type="Pfam" id="PF16036">
    <property type="entry name" value="Chalcone_3"/>
    <property type="match status" value="1"/>
</dbReference>
<name>A0A4R7BD45_9NEIS</name>
<evidence type="ECO:0000313" key="2">
    <source>
        <dbReference type="EMBL" id="TDR81557.1"/>
    </source>
</evidence>
<feature type="domain" description="Chalcone isomerase" evidence="1">
    <location>
        <begin position="10"/>
        <end position="171"/>
    </location>
</feature>
<dbReference type="AlphaFoldDB" id="A0A4R7BD45"/>
<keyword evidence="2" id="KW-0413">Isomerase</keyword>
<protein>
    <submittedName>
        <fullName evidence="2">Chalcone isomerase-like protein</fullName>
    </submittedName>
</protein>